<accession>A0A6C0J7A4</accession>
<feature type="region of interest" description="Disordered" evidence="1">
    <location>
        <begin position="343"/>
        <end position="376"/>
    </location>
</feature>
<dbReference type="EMBL" id="MN740335">
    <property type="protein sequence ID" value="QHU01163.1"/>
    <property type="molecule type" value="Genomic_DNA"/>
</dbReference>
<sequence length="433" mass="48144">MLDCENIMLIGLVSIIIIIIILIVQKNNFKRNTPSISNTKTNLVENFENKDMDKQSFDIRNLVSSNSQETFSDGTGTGTGSSSNEYKDKYDELKKYMEIQGMYPMGKQQDMSKYITKSEVAKEDRCSDMSKYILKASVPPPVQCPTINKDEWVRKSGLPPNWNKECPAHPDLTNFVLKSTIPPTQKCPSCICPKVKVDAGLCREPTEEDAIKGGLCKNACPKPDPLTPEKCAGIIKCPSPKPCPPPPNVVCPQCPSIPEPAPCPRPPLPPPCPKPLCPTCPDPKEGKCPTPERCPPSQNCPKCYGVKYVKVPVVKSEPLPKPDRNTIFPQDTINTKLLRQFVPEQPRQPRMLEGERIREREREKIPEPSEEDFSAAPAVFVENRIHEQIVPSISKHNADNRQGANNRQEPANGTCDPVSLNSKFGILGFNTKS</sequence>
<feature type="compositionally biased region" description="Polar residues" evidence="1">
    <location>
        <begin position="400"/>
        <end position="411"/>
    </location>
</feature>
<proteinExistence type="predicted"/>
<feature type="transmembrane region" description="Helical" evidence="2">
    <location>
        <begin position="6"/>
        <end position="24"/>
    </location>
</feature>
<name>A0A6C0J7A4_9ZZZZ</name>
<reference evidence="3" key="1">
    <citation type="journal article" date="2020" name="Nature">
        <title>Giant virus diversity and host interactions through global metagenomics.</title>
        <authorList>
            <person name="Schulz F."/>
            <person name="Roux S."/>
            <person name="Paez-Espino D."/>
            <person name="Jungbluth S."/>
            <person name="Walsh D.A."/>
            <person name="Denef V.J."/>
            <person name="McMahon K.D."/>
            <person name="Konstantinidis K.T."/>
            <person name="Eloe-Fadrosh E.A."/>
            <person name="Kyrpides N.C."/>
            <person name="Woyke T."/>
        </authorList>
    </citation>
    <scope>NUCLEOTIDE SEQUENCE</scope>
    <source>
        <strain evidence="3">GVMAG-M-3300025860-25</strain>
    </source>
</reference>
<keyword evidence="2" id="KW-1133">Transmembrane helix</keyword>
<dbReference type="AlphaFoldDB" id="A0A6C0J7A4"/>
<protein>
    <submittedName>
        <fullName evidence="3">Uncharacterized protein</fullName>
    </submittedName>
</protein>
<evidence type="ECO:0000256" key="2">
    <source>
        <dbReference type="SAM" id="Phobius"/>
    </source>
</evidence>
<feature type="compositionally biased region" description="Basic and acidic residues" evidence="1">
    <location>
        <begin position="350"/>
        <end position="367"/>
    </location>
</feature>
<keyword evidence="2" id="KW-0812">Transmembrane</keyword>
<feature type="region of interest" description="Disordered" evidence="1">
    <location>
        <begin position="67"/>
        <end position="86"/>
    </location>
</feature>
<feature type="region of interest" description="Disordered" evidence="1">
    <location>
        <begin position="390"/>
        <end position="422"/>
    </location>
</feature>
<evidence type="ECO:0000313" key="3">
    <source>
        <dbReference type="EMBL" id="QHU01163.1"/>
    </source>
</evidence>
<organism evidence="3">
    <name type="scientific">viral metagenome</name>
    <dbReference type="NCBI Taxonomy" id="1070528"/>
    <lineage>
        <taxon>unclassified sequences</taxon>
        <taxon>metagenomes</taxon>
        <taxon>organismal metagenomes</taxon>
    </lineage>
</organism>
<evidence type="ECO:0000256" key="1">
    <source>
        <dbReference type="SAM" id="MobiDB-lite"/>
    </source>
</evidence>
<keyword evidence="2" id="KW-0472">Membrane</keyword>